<dbReference type="PROSITE" id="PS51379">
    <property type="entry name" value="4FE4S_FER_2"/>
    <property type="match status" value="1"/>
</dbReference>
<protein>
    <submittedName>
        <fullName evidence="5">4Fe-4S binding protein</fullName>
    </submittedName>
</protein>
<dbReference type="GO" id="GO:0051536">
    <property type="term" value="F:iron-sulfur cluster binding"/>
    <property type="evidence" value="ECO:0007669"/>
    <property type="project" value="UniProtKB-KW"/>
</dbReference>
<keyword evidence="3" id="KW-0411">Iron-sulfur</keyword>
<keyword evidence="6" id="KW-1185">Reference proteome</keyword>
<feature type="domain" description="4Fe-4S ferredoxin-type" evidence="4">
    <location>
        <begin position="1"/>
        <end position="30"/>
    </location>
</feature>
<dbReference type="AlphaFoldDB" id="A0A285SIT1"/>
<accession>A0A285SIT1</accession>
<gene>
    <name evidence="5" type="ORF">SAMN05877831_10676</name>
</gene>
<evidence type="ECO:0000256" key="3">
    <source>
        <dbReference type="ARBA" id="ARBA00023014"/>
    </source>
</evidence>
<dbReference type="InterPro" id="IPR017896">
    <property type="entry name" value="4Fe4S_Fe-S-bd"/>
</dbReference>
<keyword evidence="1" id="KW-0479">Metal-binding</keyword>
<evidence type="ECO:0000256" key="1">
    <source>
        <dbReference type="ARBA" id="ARBA00022723"/>
    </source>
</evidence>
<dbReference type="SUPFAM" id="SSF54862">
    <property type="entry name" value="4Fe-4S ferredoxins"/>
    <property type="match status" value="1"/>
</dbReference>
<sequence>MAMKIDPTLCTSCGDCEPQCPTEAISPKKGVYAINPDLCNECEGEHDLPQCIATCMEDGCITPIEA</sequence>
<name>A0A285SIT1_9RHOB</name>
<dbReference type="InterPro" id="IPR017900">
    <property type="entry name" value="4Fe4S_Fe_S_CS"/>
</dbReference>
<dbReference type="PROSITE" id="PS00198">
    <property type="entry name" value="4FE4S_FER_1"/>
    <property type="match status" value="1"/>
</dbReference>
<reference evidence="6" key="1">
    <citation type="submission" date="2017-08" db="EMBL/GenBank/DDBJ databases">
        <authorList>
            <person name="Varghese N."/>
            <person name="Submissions S."/>
        </authorList>
    </citation>
    <scope>NUCLEOTIDE SEQUENCE [LARGE SCALE GENOMIC DNA]</scope>
    <source>
        <strain evidence="6">JA276</strain>
    </source>
</reference>
<dbReference type="Pfam" id="PF00037">
    <property type="entry name" value="Fer4"/>
    <property type="match status" value="1"/>
</dbReference>
<evidence type="ECO:0000313" key="5">
    <source>
        <dbReference type="EMBL" id="SOC07852.1"/>
    </source>
</evidence>
<keyword evidence="2" id="KW-0408">Iron</keyword>
<dbReference type="Gene3D" id="3.30.70.20">
    <property type="match status" value="1"/>
</dbReference>
<dbReference type="Proteomes" id="UP000219111">
    <property type="component" value="Unassembled WGS sequence"/>
</dbReference>
<proteinExistence type="predicted"/>
<evidence type="ECO:0000313" key="6">
    <source>
        <dbReference type="Proteomes" id="UP000219111"/>
    </source>
</evidence>
<evidence type="ECO:0000256" key="2">
    <source>
        <dbReference type="ARBA" id="ARBA00023004"/>
    </source>
</evidence>
<dbReference type="RefSeq" id="WP_097070040.1">
    <property type="nucleotide sequence ID" value="NZ_OBMT01000006.1"/>
</dbReference>
<dbReference type="GO" id="GO:0046872">
    <property type="term" value="F:metal ion binding"/>
    <property type="evidence" value="ECO:0007669"/>
    <property type="project" value="UniProtKB-KW"/>
</dbReference>
<dbReference type="OrthoDB" id="9803397at2"/>
<dbReference type="EMBL" id="OBMT01000006">
    <property type="protein sequence ID" value="SOC07852.1"/>
    <property type="molecule type" value="Genomic_DNA"/>
</dbReference>
<evidence type="ECO:0000259" key="4">
    <source>
        <dbReference type="PROSITE" id="PS51379"/>
    </source>
</evidence>
<organism evidence="5 6">
    <name type="scientific">Rhodobacter maris</name>
    <dbReference type="NCBI Taxonomy" id="446682"/>
    <lineage>
        <taxon>Bacteria</taxon>
        <taxon>Pseudomonadati</taxon>
        <taxon>Pseudomonadota</taxon>
        <taxon>Alphaproteobacteria</taxon>
        <taxon>Rhodobacterales</taxon>
        <taxon>Rhodobacter group</taxon>
        <taxon>Rhodobacter</taxon>
    </lineage>
</organism>